<reference evidence="1 2" key="1">
    <citation type="journal article" date="2018" name="Front. Plant Sci.">
        <title>Red Clover (Trifolium pratense) and Zigzag Clover (T. medium) - A Picture of Genomic Similarities and Differences.</title>
        <authorList>
            <person name="Dluhosova J."/>
            <person name="Istvanek J."/>
            <person name="Nedelnik J."/>
            <person name="Repkova J."/>
        </authorList>
    </citation>
    <scope>NUCLEOTIDE SEQUENCE [LARGE SCALE GENOMIC DNA]</scope>
    <source>
        <strain evidence="2">cv. 10/8</strain>
        <tissue evidence="1">Leaf</tissue>
    </source>
</reference>
<evidence type="ECO:0000313" key="1">
    <source>
        <dbReference type="EMBL" id="MCI53128.1"/>
    </source>
</evidence>
<feature type="non-terminal residue" evidence="1">
    <location>
        <position position="78"/>
    </location>
</feature>
<dbReference type="AlphaFoldDB" id="A0A392SW99"/>
<dbReference type="PANTHER" id="PTHR23019:SF0">
    <property type="entry name" value="NUCLEAR PORE MEMBRANE GLYCOPROTEIN 210"/>
    <property type="match status" value="1"/>
</dbReference>
<proteinExistence type="predicted"/>
<dbReference type="Proteomes" id="UP000265520">
    <property type="component" value="Unassembled WGS sequence"/>
</dbReference>
<dbReference type="EMBL" id="LXQA010458318">
    <property type="protein sequence ID" value="MCI53128.1"/>
    <property type="molecule type" value="Genomic_DNA"/>
</dbReference>
<dbReference type="PANTHER" id="PTHR23019">
    <property type="entry name" value="NUCLEAR PORE MEMBRANE GLYCOPROTEIN GP210-RELATED"/>
    <property type="match status" value="1"/>
</dbReference>
<feature type="non-terminal residue" evidence="1">
    <location>
        <position position="1"/>
    </location>
</feature>
<keyword evidence="2" id="KW-1185">Reference proteome</keyword>
<name>A0A392SW99_9FABA</name>
<evidence type="ECO:0000313" key="2">
    <source>
        <dbReference type="Proteomes" id="UP000265520"/>
    </source>
</evidence>
<sequence>TSARLRSIAPYSGRKETAVYGHEIVSGHLLEPQLQNMADEIFLTVAEAMSLEPPSPVFVLVGAVVPYTLKVIRGNFPQ</sequence>
<comment type="caution">
    <text evidence="1">The sequence shown here is derived from an EMBL/GenBank/DDBJ whole genome shotgun (WGS) entry which is preliminary data.</text>
</comment>
<dbReference type="InterPro" id="IPR045197">
    <property type="entry name" value="NUP210-like"/>
</dbReference>
<accession>A0A392SW99</accession>
<protein>
    <submittedName>
        <fullName evidence="1">Nuclear pore membrane glycoprotein 210-like</fullName>
    </submittedName>
</protein>
<organism evidence="1 2">
    <name type="scientific">Trifolium medium</name>
    <dbReference type="NCBI Taxonomy" id="97028"/>
    <lineage>
        <taxon>Eukaryota</taxon>
        <taxon>Viridiplantae</taxon>
        <taxon>Streptophyta</taxon>
        <taxon>Embryophyta</taxon>
        <taxon>Tracheophyta</taxon>
        <taxon>Spermatophyta</taxon>
        <taxon>Magnoliopsida</taxon>
        <taxon>eudicotyledons</taxon>
        <taxon>Gunneridae</taxon>
        <taxon>Pentapetalae</taxon>
        <taxon>rosids</taxon>
        <taxon>fabids</taxon>
        <taxon>Fabales</taxon>
        <taxon>Fabaceae</taxon>
        <taxon>Papilionoideae</taxon>
        <taxon>50 kb inversion clade</taxon>
        <taxon>NPAAA clade</taxon>
        <taxon>Hologalegina</taxon>
        <taxon>IRL clade</taxon>
        <taxon>Trifolieae</taxon>
        <taxon>Trifolium</taxon>
    </lineage>
</organism>